<reference evidence="14 15" key="1">
    <citation type="submission" date="2020-08" db="EMBL/GenBank/DDBJ databases">
        <title>Genomic Encyclopedia of Type Strains, Phase III (KMG-III): the genomes of soil and plant-associated and newly described type strains.</title>
        <authorList>
            <person name="Whitman W."/>
        </authorList>
    </citation>
    <scope>NUCLEOTIDE SEQUENCE [LARGE SCALE GENOMIC DNA]</scope>
    <source>
        <strain evidence="14 15">CECT 8803</strain>
    </source>
</reference>
<evidence type="ECO:0000256" key="3">
    <source>
        <dbReference type="ARBA" id="ARBA00009406"/>
    </source>
</evidence>
<comment type="caution">
    <text evidence="14">The sequence shown here is derived from an EMBL/GenBank/DDBJ whole genome shotgun (WGS) entry which is preliminary data.</text>
</comment>
<evidence type="ECO:0000256" key="8">
    <source>
        <dbReference type="ARBA" id="ARBA00022977"/>
    </source>
</evidence>
<evidence type="ECO:0000256" key="7">
    <source>
        <dbReference type="ARBA" id="ARBA00022898"/>
    </source>
</evidence>
<proteinExistence type="inferred from homology"/>
<dbReference type="SUPFAM" id="SSF53850">
    <property type="entry name" value="Periplasmic binding protein-like II"/>
    <property type="match status" value="1"/>
</dbReference>
<evidence type="ECO:0000256" key="2">
    <source>
        <dbReference type="ARBA" id="ARBA00004948"/>
    </source>
</evidence>
<sequence>MKYVTKRVFYFAALAALWMAAVVPAAADSLTKIEFLTNYAFHGRHSPYFVGLEKGFYKEAGFDIRISPATGSGFVVAAVDAGQADYGMADAGPVVQAVAKGAKVKGFMVFMDTATSGLASLKPYETPESLKGAKIVASQTDSARVILPIIYAQHNLNPADVHWETADPSVYLSLLAGGQADLMTASIDGDVPSLQRTIGQTREVYFSSFANWGYDVFGYLLIAKADRLNEKPEEARRFAEATKRAVEYAIEHPEETAEIMVKHNAALKYETTLAQWRQSIKAINTDYVKQHGYGTATDDRLQRTIDLMAEAMKLETPPVVGDTFAPAIPAQ</sequence>
<accession>A0A839SRV9</accession>
<comment type="catalytic activity">
    <reaction evidence="11">
        <text>N(6)-(pyridoxal phosphate)-L-lysyl-[4-amino-5-hydroxymethyl-2-methylpyrimidine phosphate synthase] + L-histidyl-[4-amino-5-hydroxymethyl-2-methylpyrimidine phosphate synthase] + 2 Fe(3+) + 4 H2O = L-lysyl-[4-amino-5-hydroxymethyl-2-methylpyrimidine phosphate synthase] + (2S)-2-amino-5-hydroxy-4-oxopentanoyl-[4-amino-5-hydroxymethyl-2-methylpyrimidine phosphate synthase] + 4-amino-2-methyl-5-(phosphooxymethyl)pyrimidine + 3-oxopropanoate + 2 Fe(2+) + 2 H(+)</text>
        <dbReference type="Rhea" id="RHEA:65756"/>
        <dbReference type="Rhea" id="RHEA-COMP:16892"/>
        <dbReference type="Rhea" id="RHEA-COMP:16893"/>
        <dbReference type="Rhea" id="RHEA-COMP:16894"/>
        <dbReference type="Rhea" id="RHEA-COMP:16895"/>
        <dbReference type="ChEBI" id="CHEBI:15377"/>
        <dbReference type="ChEBI" id="CHEBI:15378"/>
        <dbReference type="ChEBI" id="CHEBI:29033"/>
        <dbReference type="ChEBI" id="CHEBI:29034"/>
        <dbReference type="ChEBI" id="CHEBI:29969"/>
        <dbReference type="ChEBI" id="CHEBI:29979"/>
        <dbReference type="ChEBI" id="CHEBI:33190"/>
        <dbReference type="ChEBI" id="CHEBI:58354"/>
        <dbReference type="ChEBI" id="CHEBI:143915"/>
        <dbReference type="ChEBI" id="CHEBI:157692"/>
    </reaction>
    <physiologicalReaction direction="left-to-right" evidence="11">
        <dbReference type="Rhea" id="RHEA:65757"/>
    </physiologicalReaction>
</comment>
<dbReference type="GO" id="GO:0046872">
    <property type="term" value="F:metal ion binding"/>
    <property type="evidence" value="ECO:0007669"/>
    <property type="project" value="UniProtKB-KW"/>
</dbReference>
<keyword evidence="15" id="KW-1185">Reference proteome</keyword>
<dbReference type="PANTHER" id="PTHR31528:SF1">
    <property type="entry name" value="4-AMINO-5-HYDROXYMETHYL-2-METHYLPYRIMIDINE PHOSPHATE SYNTHASE THI11-RELATED"/>
    <property type="match status" value="1"/>
</dbReference>
<dbReference type="PANTHER" id="PTHR31528">
    <property type="entry name" value="4-AMINO-5-HYDROXYMETHYL-2-METHYLPYRIMIDINE PHOSPHATE SYNTHASE THI11-RELATED"/>
    <property type="match status" value="1"/>
</dbReference>
<organism evidence="14 15">
    <name type="scientific">Limibacillus halophilus</name>
    <dbReference type="NCBI Taxonomy" id="1579333"/>
    <lineage>
        <taxon>Bacteria</taxon>
        <taxon>Pseudomonadati</taxon>
        <taxon>Pseudomonadota</taxon>
        <taxon>Alphaproteobacteria</taxon>
        <taxon>Rhodospirillales</taxon>
        <taxon>Rhodovibrionaceae</taxon>
        <taxon>Limibacillus</taxon>
    </lineage>
</organism>
<dbReference type="Pfam" id="PF09084">
    <property type="entry name" value="NMT1"/>
    <property type="match status" value="1"/>
</dbReference>
<keyword evidence="7" id="KW-0663">Pyridoxal phosphate</keyword>
<comment type="pathway">
    <text evidence="2">Cofactor biosynthesis; thiamine diphosphate biosynthesis.</text>
</comment>
<evidence type="ECO:0000256" key="4">
    <source>
        <dbReference type="ARBA" id="ARBA00011738"/>
    </source>
</evidence>
<dbReference type="Proteomes" id="UP000581135">
    <property type="component" value="Unassembled WGS sequence"/>
</dbReference>
<keyword evidence="6" id="KW-0479">Metal-binding</keyword>
<keyword evidence="8" id="KW-0784">Thiamine biosynthesis</keyword>
<feature type="signal peptide" evidence="12">
    <location>
        <begin position="1"/>
        <end position="27"/>
    </location>
</feature>
<keyword evidence="9" id="KW-0408">Iron</keyword>
<evidence type="ECO:0000256" key="1">
    <source>
        <dbReference type="ARBA" id="ARBA00003469"/>
    </source>
</evidence>
<comment type="subunit">
    <text evidence="4">Homodimer.</text>
</comment>
<protein>
    <recommendedName>
        <fullName evidence="10">Thiamine pyrimidine synthase</fullName>
    </recommendedName>
</protein>
<dbReference type="RefSeq" id="WP_183414575.1">
    <property type="nucleotide sequence ID" value="NZ_JACHXA010000001.1"/>
</dbReference>
<evidence type="ECO:0000313" key="15">
    <source>
        <dbReference type="Proteomes" id="UP000581135"/>
    </source>
</evidence>
<dbReference type="Gene3D" id="3.40.190.10">
    <property type="entry name" value="Periplasmic binding protein-like II"/>
    <property type="match status" value="2"/>
</dbReference>
<comment type="function">
    <text evidence="1">Responsible for the formation of the pyrimidine heterocycle in the thiamine biosynthesis pathway. Catalyzes the formation of hydroxymethylpyrimidine phosphate (HMP-P) from histidine and pyridoxal phosphate (PLP). The protein uses PLP and the active site histidine to form HMP-P, generating an inactive enzyme. The enzyme can only undergo a single turnover, which suggests it is a suicide enzyme.</text>
</comment>
<keyword evidence="5" id="KW-0808">Transferase</keyword>
<gene>
    <name evidence="14" type="ORF">FHR98_000020</name>
</gene>
<evidence type="ECO:0000256" key="10">
    <source>
        <dbReference type="ARBA" id="ARBA00033171"/>
    </source>
</evidence>
<feature type="domain" description="SsuA/THI5-like" evidence="13">
    <location>
        <begin position="44"/>
        <end position="255"/>
    </location>
</feature>
<evidence type="ECO:0000256" key="5">
    <source>
        <dbReference type="ARBA" id="ARBA00022679"/>
    </source>
</evidence>
<dbReference type="InterPro" id="IPR027939">
    <property type="entry name" value="NMT1/THI5"/>
</dbReference>
<dbReference type="AlphaFoldDB" id="A0A839SRV9"/>
<keyword evidence="12" id="KW-0732">Signal</keyword>
<evidence type="ECO:0000256" key="9">
    <source>
        <dbReference type="ARBA" id="ARBA00023004"/>
    </source>
</evidence>
<feature type="chain" id="PRO_5032394806" description="Thiamine pyrimidine synthase" evidence="12">
    <location>
        <begin position="28"/>
        <end position="331"/>
    </location>
</feature>
<evidence type="ECO:0000313" key="14">
    <source>
        <dbReference type="EMBL" id="MBB3063755.1"/>
    </source>
</evidence>
<evidence type="ECO:0000259" key="13">
    <source>
        <dbReference type="Pfam" id="PF09084"/>
    </source>
</evidence>
<evidence type="ECO:0000256" key="6">
    <source>
        <dbReference type="ARBA" id="ARBA00022723"/>
    </source>
</evidence>
<evidence type="ECO:0000256" key="12">
    <source>
        <dbReference type="SAM" id="SignalP"/>
    </source>
</evidence>
<name>A0A839SRV9_9PROT</name>
<dbReference type="InterPro" id="IPR015168">
    <property type="entry name" value="SsuA/THI5"/>
</dbReference>
<dbReference type="GO" id="GO:0009228">
    <property type="term" value="P:thiamine biosynthetic process"/>
    <property type="evidence" value="ECO:0007669"/>
    <property type="project" value="UniProtKB-KW"/>
</dbReference>
<comment type="similarity">
    <text evidence="3">Belongs to the NMT1/THI5 family.</text>
</comment>
<evidence type="ECO:0000256" key="11">
    <source>
        <dbReference type="ARBA" id="ARBA00048179"/>
    </source>
</evidence>
<dbReference type="GO" id="GO:0016740">
    <property type="term" value="F:transferase activity"/>
    <property type="evidence" value="ECO:0007669"/>
    <property type="project" value="UniProtKB-KW"/>
</dbReference>
<dbReference type="EMBL" id="JACHXA010000001">
    <property type="protein sequence ID" value="MBB3063755.1"/>
    <property type="molecule type" value="Genomic_DNA"/>
</dbReference>